<reference evidence="2" key="1">
    <citation type="journal article" date="2018" name="BMC Genomics">
        <title>Genomic insights into host adaptation between the wheat stripe rust pathogen (Puccinia striiformis f. sp. tritici) and the barley stripe rust pathogen (Puccinia striiformis f. sp. hordei).</title>
        <authorList>
            <person name="Xia C."/>
            <person name="Wang M."/>
            <person name="Yin C."/>
            <person name="Cornejo O.E."/>
            <person name="Hulbert S.H."/>
            <person name="Chen X."/>
        </authorList>
    </citation>
    <scope>NUCLEOTIDE SEQUENCE [LARGE SCALE GENOMIC DNA]</scope>
    <source>
        <strain evidence="2">93-210</strain>
    </source>
</reference>
<organism evidence="1 2">
    <name type="scientific">Puccinia striiformis f. sp. tritici</name>
    <dbReference type="NCBI Taxonomy" id="168172"/>
    <lineage>
        <taxon>Eukaryota</taxon>
        <taxon>Fungi</taxon>
        <taxon>Dikarya</taxon>
        <taxon>Basidiomycota</taxon>
        <taxon>Pucciniomycotina</taxon>
        <taxon>Pucciniomycetes</taxon>
        <taxon>Pucciniales</taxon>
        <taxon>Pucciniaceae</taxon>
        <taxon>Puccinia</taxon>
    </lineage>
</organism>
<name>A0ACC0ESG8_9BASI</name>
<dbReference type="EMBL" id="CM045867">
    <property type="protein sequence ID" value="KAI7958956.1"/>
    <property type="molecule type" value="Genomic_DNA"/>
</dbReference>
<gene>
    <name evidence="1" type="ORF">MJO28_002747</name>
</gene>
<protein>
    <submittedName>
        <fullName evidence="1">Uncharacterized protein</fullName>
    </submittedName>
</protein>
<comment type="caution">
    <text evidence="1">The sequence shown here is derived from an EMBL/GenBank/DDBJ whole genome shotgun (WGS) entry which is preliminary data.</text>
</comment>
<evidence type="ECO:0000313" key="1">
    <source>
        <dbReference type="EMBL" id="KAI7958956.1"/>
    </source>
</evidence>
<sequence>MKLWPQNQQYNLGLERVKKKSQDGSDFSQVVIESPPEDAEIPIADDSQAATTAPNSTKKTYTADPLSSLIFAFPLPNPAKEYHLAGKIPLFLYTLPRSVYKKPDKDPETGKRPREKITKKLARNWQESVRKGEDIKSGDYANPSWFGRAMGATFRFMAFFLRFMTNSDAQLLARLPSLNKMGRIQVLYSTSVSNPSHDRWPQGIKPAILSSEEVKESIMMNLAQVRRRAKILTIVSGFILPPALAAEIYVPFTFEIALIYFMIQLRGKRFSLIKFSEYASTHGYILGETNQNGIAWRTARFLTNQNAEEIIQPTKADCESENGNDTVMEGTAGLLEPVSNTWELEAFHKINEQIYRTCANIDPHKFPYLVEETPDIETGTTANQEITRDFLRAAHRFPPVAKLKAESCSINPPPGPDAKTCTREVKSILKKHINHKEIANEREFTRFGFGSASGPDTSYPLGEDEETNRRKFVPNAETASDLIKLFQEILPPHVSDRHESNNRRIAEDFNRALKIRMKAYIKSIQLKTSQQNRNIE</sequence>
<accession>A0ACC0ESG8</accession>
<reference evidence="1 2" key="3">
    <citation type="journal article" date="2022" name="Microbiol. Spectr.">
        <title>Folding features and dynamics of 3D genome architecture in plant fungal pathogens.</title>
        <authorList>
            <person name="Xia C."/>
        </authorList>
    </citation>
    <scope>NUCLEOTIDE SEQUENCE [LARGE SCALE GENOMIC DNA]</scope>
    <source>
        <strain evidence="1 2">93-210</strain>
    </source>
</reference>
<proteinExistence type="predicted"/>
<evidence type="ECO:0000313" key="2">
    <source>
        <dbReference type="Proteomes" id="UP001060170"/>
    </source>
</evidence>
<keyword evidence="2" id="KW-1185">Reference proteome</keyword>
<reference evidence="2" key="2">
    <citation type="journal article" date="2018" name="Mol. Plant Microbe Interact.">
        <title>Genome sequence resources for the wheat stripe rust pathogen (Puccinia striiformis f. sp. tritici) and the barley stripe rust pathogen (Puccinia striiformis f. sp. hordei).</title>
        <authorList>
            <person name="Xia C."/>
            <person name="Wang M."/>
            <person name="Yin C."/>
            <person name="Cornejo O.E."/>
            <person name="Hulbert S.H."/>
            <person name="Chen X."/>
        </authorList>
    </citation>
    <scope>NUCLEOTIDE SEQUENCE [LARGE SCALE GENOMIC DNA]</scope>
    <source>
        <strain evidence="2">93-210</strain>
    </source>
</reference>
<dbReference type="Proteomes" id="UP001060170">
    <property type="component" value="Chromosome 3"/>
</dbReference>